<dbReference type="InterPro" id="IPR047681">
    <property type="entry name" value="PPA1309-like"/>
</dbReference>
<dbReference type="NCBIfam" id="NF040618">
    <property type="entry name" value="PPA1309_fam"/>
    <property type="match status" value="1"/>
</dbReference>
<name>A0A9X4LVM7_9ACTN</name>
<dbReference type="Proteomes" id="UP001152755">
    <property type="component" value="Unassembled WGS sequence"/>
</dbReference>
<reference evidence="1" key="1">
    <citation type="submission" date="2022-08" db="EMBL/GenBank/DDBJ databases">
        <title>Genome analysis of Corynebacteriales strain.</title>
        <authorList>
            <person name="Lee S.D."/>
        </authorList>
    </citation>
    <scope>NUCLEOTIDE SEQUENCE</scope>
    <source>
        <strain evidence="1">D3-21</strain>
    </source>
</reference>
<dbReference type="RefSeq" id="WP_332519193.1">
    <property type="nucleotide sequence ID" value="NZ_JANRHA010000001.1"/>
</dbReference>
<dbReference type="EMBL" id="JANRHA010000001">
    <property type="protein sequence ID" value="MDG3013080.1"/>
    <property type="molecule type" value="Genomic_DNA"/>
</dbReference>
<organism evidence="1 2">
    <name type="scientific">Speluncibacter jeojiensis</name>
    <dbReference type="NCBI Taxonomy" id="2710754"/>
    <lineage>
        <taxon>Bacteria</taxon>
        <taxon>Bacillati</taxon>
        <taxon>Actinomycetota</taxon>
        <taxon>Actinomycetes</taxon>
        <taxon>Mycobacteriales</taxon>
        <taxon>Speluncibacteraceae</taxon>
        <taxon>Speluncibacter</taxon>
    </lineage>
</organism>
<dbReference type="AlphaFoldDB" id="A0A9X4LVM7"/>
<sequence>MGPDALGRCVREVVEFVDAAGWDQPPQMFALVPTALLAETEPELVDALTTDAELTPVEQESLPPSVSGGSPELDEVLATISWPEAVAGCALVQEIVVLPPAAEETIDAALLDDALLESDGATADAEAAAADRALRSVADAHPERREARLVAATLRTGESLCLLQLRPEAGADPDAPVELLRYEGLAPNLVNALHATFEDAEPW</sequence>
<proteinExistence type="predicted"/>
<keyword evidence="2" id="KW-1185">Reference proteome</keyword>
<accession>A0A9X4LVM7</accession>
<comment type="caution">
    <text evidence="1">The sequence shown here is derived from an EMBL/GenBank/DDBJ whole genome shotgun (WGS) entry which is preliminary data.</text>
</comment>
<protein>
    <submittedName>
        <fullName evidence="1">PPA1309 family protein</fullName>
    </submittedName>
</protein>
<evidence type="ECO:0000313" key="2">
    <source>
        <dbReference type="Proteomes" id="UP001152755"/>
    </source>
</evidence>
<gene>
    <name evidence="1" type="ORF">NVS88_00710</name>
</gene>
<evidence type="ECO:0000313" key="1">
    <source>
        <dbReference type="EMBL" id="MDG3013080.1"/>
    </source>
</evidence>